<reference evidence="1 2" key="1">
    <citation type="submission" date="2016-11" db="EMBL/GenBank/DDBJ databases">
        <authorList>
            <consortium name="Pathogen Informatics"/>
        </authorList>
    </citation>
    <scope>NUCLEOTIDE SEQUENCE [LARGE SCALE GENOMIC DNA]</scope>
    <source>
        <strain evidence="1 2">911</strain>
    </source>
</reference>
<dbReference type="RefSeq" id="WP_079626570.1">
    <property type="nucleotide sequence ID" value="NZ_FVGW01000002.1"/>
</dbReference>
<sequence length="81" mass="9229">MDIPRGETPTRTVRKRGRDIQVGDDLVFEGKVHRITRITPYDQTRAGLPAGTGWRTADAEFGWGITLNPDADYYEVLERPR</sequence>
<proteinExistence type="predicted"/>
<dbReference type="AlphaFoldDB" id="A0A1U0TFA2"/>
<name>A0A1U0TFA2_9MYCO</name>
<dbReference type="Proteomes" id="UP000190074">
    <property type="component" value="Unassembled WGS sequence"/>
</dbReference>
<accession>A0A1U0TFA2</accession>
<evidence type="ECO:0000313" key="1">
    <source>
        <dbReference type="EMBL" id="SKL83932.1"/>
    </source>
</evidence>
<dbReference type="EMBL" id="FVGW01000002">
    <property type="protein sequence ID" value="SKL83932.1"/>
    <property type="molecule type" value="Genomic_DNA"/>
</dbReference>
<protein>
    <submittedName>
        <fullName evidence="1">Uncharacterized protein</fullName>
    </submittedName>
</protein>
<evidence type="ECO:0000313" key="2">
    <source>
        <dbReference type="Proteomes" id="UP000190074"/>
    </source>
</evidence>
<organism evidence="1 2">
    <name type="scientific">Mycobacteroides abscessus subsp. massiliense</name>
    <dbReference type="NCBI Taxonomy" id="1962118"/>
    <lineage>
        <taxon>Bacteria</taxon>
        <taxon>Bacillati</taxon>
        <taxon>Actinomycetota</taxon>
        <taxon>Actinomycetes</taxon>
        <taxon>Mycobacteriales</taxon>
        <taxon>Mycobacteriaceae</taxon>
        <taxon>Mycobacteroides</taxon>
        <taxon>Mycobacteroides abscessus</taxon>
    </lineage>
</organism>
<gene>
    <name evidence="1" type="ORF">SAMEA2259716_01805</name>
</gene>